<dbReference type="CDD" id="cd00016">
    <property type="entry name" value="ALP_like"/>
    <property type="match status" value="1"/>
</dbReference>
<dbReference type="RefSeq" id="WP_345210776.1">
    <property type="nucleotide sequence ID" value="NZ_BAABFT010000004.1"/>
</dbReference>
<organism evidence="1 2">
    <name type="scientific">Mucilaginibacter gynuensis</name>
    <dbReference type="NCBI Taxonomy" id="1302236"/>
    <lineage>
        <taxon>Bacteria</taxon>
        <taxon>Pseudomonadati</taxon>
        <taxon>Bacteroidota</taxon>
        <taxon>Sphingobacteriia</taxon>
        <taxon>Sphingobacteriales</taxon>
        <taxon>Sphingobacteriaceae</taxon>
        <taxon>Mucilaginibacter</taxon>
    </lineage>
</organism>
<dbReference type="InterPro" id="IPR002591">
    <property type="entry name" value="Phosphodiest/P_Trfase"/>
</dbReference>
<evidence type="ECO:0000313" key="2">
    <source>
        <dbReference type="Proteomes" id="UP001500582"/>
    </source>
</evidence>
<reference evidence="2" key="1">
    <citation type="journal article" date="2019" name="Int. J. Syst. Evol. Microbiol.">
        <title>The Global Catalogue of Microorganisms (GCM) 10K type strain sequencing project: providing services to taxonomists for standard genome sequencing and annotation.</title>
        <authorList>
            <consortium name="The Broad Institute Genomics Platform"/>
            <consortium name="The Broad Institute Genome Sequencing Center for Infectious Disease"/>
            <person name="Wu L."/>
            <person name="Ma J."/>
        </authorList>
    </citation>
    <scope>NUCLEOTIDE SEQUENCE [LARGE SCALE GENOMIC DNA]</scope>
    <source>
        <strain evidence="2">JCM 17705</strain>
    </source>
</reference>
<dbReference type="PANTHER" id="PTHR10151">
    <property type="entry name" value="ECTONUCLEOTIDE PYROPHOSPHATASE/PHOSPHODIESTERASE"/>
    <property type="match status" value="1"/>
</dbReference>
<proteinExistence type="predicted"/>
<comment type="caution">
    <text evidence="1">The sequence shown here is derived from an EMBL/GenBank/DDBJ whole genome shotgun (WGS) entry which is preliminary data.</text>
</comment>
<dbReference type="InterPro" id="IPR017850">
    <property type="entry name" value="Alkaline_phosphatase_core_sf"/>
</dbReference>
<dbReference type="Proteomes" id="UP001500582">
    <property type="component" value="Unassembled WGS sequence"/>
</dbReference>
<dbReference type="EMBL" id="BAABFT010000004">
    <property type="protein sequence ID" value="GAA4319746.1"/>
    <property type="molecule type" value="Genomic_DNA"/>
</dbReference>
<protein>
    <submittedName>
        <fullName evidence="1">Alkaline phosphatase</fullName>
    </submittedName>
</protein>
<keyword evidence="2" id="KW-1185">Reference proteome</keyword>
<evidence type="ECO:0000313" key="1">
    <source>
        <dbReference type="EMBL" id="GAA4319746.1"/>
    </source>
</evidence>
<name>A0ABP8G8Y8_9SPHI</name>
<dbReference type="SUPFAM" id="SSF53649">
    <property type="entry name" value="Alkaline phosphatase-like"/>
    <property type="match status" value="1"/>
</dbReference>
<accession>A0ABP8G8Y8</accession>
<dbReference type="PANTHER" id="PTHR10151:SF120">
    <property type="entry name" value="BIS(5'-ADENOSYL)-TRIPHOSPHATASE"/>
    <property type="match status" value="1"/>
</dbReference>
<gene>
    <name evidence="1" type="ORF">GCM10023149_18630</name>
</gene>
<dbReference type="Pfam" id="PF01663">
    <property type="entry name" value="Phosphodiest"/>
    <property type="match status" value="1"/>
</dbReference>
<dbReference type="Gene3D" id="3.40.720.10">
    <property type="entry name" value="Alkaline Phosphatase, subunit A"/>
    <property type="match status" value="1"/>
</dbReference>
<sequence length="313" mass="34251">MKRILSVLAIIALGGTNLQAQQRSGKPLAEHVIVIGIDGLSVNGLLKANAPVMHRMIEEGAFKQNARTVLPSSSSSNWSAMILGAGPEITGITSNDWKPDAKHMTPVAVNKVGRSPSIYDIIRQQRPQAEQGVVFHWDDYGRLLQKEMVNHYEYAKTETEAAEKFADYITAKKPTFALLHFDHVDGAGHDKGHMTPEYLQAIAKADSLIGTVLKAIEKAGIKENTMVIIVADHGGINKGHGGESDEEINIPVIYYGKGVKKGYKIQQPVYQYDLAATIAFVFNLKVPYSWTSRPVKAAFTGFSEPENLNVGLN</sequence>